<feature type="transmembrane region" description="Helical" evidence="1">
    <location>
        <begin position="21"/>
        <end position="46"/>
    </location>
</feature>
<dbReference type="AlphaFoldDB" id="A0A0E9PI92"/>
<sequence length="48" mass="5318">MGVALRRRCFGEVCVAHLTQCLRLLAFTPPLVHLTALFSVCISGVWTM</sequence>
<keyword evidence="1" id="KW-0472">Membrane</keyword>
<proteinExistence type="predicted"/>
<dbReference type="EMBL" id="GBXM01104251">
    <property type="protein sequence ID" value="JAH04326.1"/>
    <property type="molecule type" value="Transcribed_RNA"/>
</dbReference>
<keyword evidence="1" id="KW-1133">Transmembrane helix</keyword>
<evidence type="ECO:0000313" key="2">
    <source>
        <dbReference type="EMBL" id="JAH04326.1"/>
    </source>
</evidence>
<protein>
    <submittedName>
        <fullName evidence="2">Uncharacterized protein</fullName>
    </submittedName>
</protein>
<keyword evidence="1" id="KW-0812">Transmembrane</keyword>
<organism evidence="2">
    <name type="scientific">Anguilla anguilla</name>
    <name type="common">European freshwater eel</name>
    <name type="synonym">Muraena anguilla</name>
    <dbReference type="NCBI Taxonomy" id="7936"/>
    <lineage>
        <taxon>Eukaryota</taxon>
        <taxon>Metazoa</taxon>
        <taxon>Chordata</taxon>
        <taxon>Craniata</taxon>
        <taxon>Vertebrata</taxon>
        <taxon>Euteleostomi</taxon>
        <taxon>Actinopterygii</taxon>
        <taxon>Neopterygii</taxon>
        <taxon>Teleostei</taxon>
        <taxon>Anguilliformes</taxon>
        <taxon>Anguillidae</taxon>
        <taxon>Anguilla</taxon>
    </lineage>
</organism>
<accession>A0A0E9PI92</accession>
<reference evidence="2" key="1">
    <citation type="submission" date="2014-11" db="EMBL/GenBank/DDBJ databases">
        <authorList>
            <person name="Amaro Gonzalez C."/>
        </authorList>
    </citation>
    <scope>NUCLEOTIDE SEQUENCE</scope>
</reference>
<evidence type="ECO:0000256" key="1">
    <source>
        <dbReference type="SAM" id="Phobius"/>
    </source>
</evidence>
<name>A0A0E9PI92_ANGAN</name>
<reference evidence="2" key="2">
    <citation type="journal article" date="2015" name="Fish Shellfish Immunol.">
        <title>Early steps in the European eel (Anguilla anguilla)-Vibrio vulnificus interaction in the gills: Role of the RtxA13 toxin.</title>
        <authorList>
            <person name="Callol A."/>
            <person name="Pajuelo D."/>
            <person name="Ebbesson L."/>
            <person name="Teles M."/>
            <person name="MacKenzie S."/>
            <person name="Amaro C."/>
        </authorList>
    </citation>
    <scope>NUCLEOTIDE SEQUENCE</scope>
</reference>